<dbReference type="PANTHER" id="PTHR45527:SF1">
    <property type="entry name" value="FATTY ACID SYNTHASE"/>
    <property type="match status" value="1"/>
</dbReference>
<reference evidence="5" key="1">
    <citation type="submission" date="2020-01" db="EMBL/GenBank/DDBJ databases">
        <title>Insect and environment-associated Actinomycetes.</title>
        <authorList>
            <person name="Currrie C."/>
            <person name="Chevrette M."/>
            <person name="Carlson C."/>
            <person name="Stubbendieck R."/>
            <person name="Wendt-Pienkowski E."/>
        </authorList>
    </citation>
    <scope>NUCLEOTIDE SEQUENCE</scope>
    <source>
        <strain evidence="5">SID7499</strain>
    </source>
</reference>
<sequence length="87" mass="9139">VMQLPALPLTPNGKVDRAALPAPQASGGERARAPRDAREAVLGELFADVLGLDRAGPDDDFFHLGGHSLLAMQLANRLRSTLGVEVA</sequence>
<evidence type="ECO:0000256" key="2">
    <source>
        <dbReference type="ARBA" id="ARBA00022553"/>
    </source>
</evidence>
<dbReference type="GO" id="GO:0044550">
    <property type="term" value="P:secondary metabolite biosynthetic process"/>
    <property type="evidence" value="ECO:0007669"/>
    <property type="project" value="TreeGrafter"/>
</dbReference>
<dbReference type="PROSITE" id="PS50075">
    <property type="entry name" value="CARRIER"/>
    <property type="match status" value="1"/>
</dbReference>
<dbReference type="AlphaFoldDB" id="A0A6G3WT19"/>
<feature type="non-terminal residue" evidence="5">
    <location>
        <position position="1"/>
    </location>
</feature>
<dbReference type="Gene3D" id="3.40.50.1820">
    <property type="entry name" value="alpha/beta hydrolase"/>
    <property type="match status" value="1"/>
</dbReference>
<keyword evidence="1" id="KW-0596">Phosphopantetheine</keyword>
<dbReference type="InterPro" id="IPR006162">
    <property type="entry name" value="Ppantetheine_attach_site"/>
</dbReference>
<evidence type="ECO:0000313" key="5">
    <source>
        <dbReference type="EMBL" id="NEE08440.1"/>
    </source>
</evidence>
<dbReference type="Gene3D" id="3.30.300.30">
    <property type="match status" value="1"/>
</dbReference>
<dbReference type="Pfam" id="PF00550">
    <property type="entry name" value="PP-binding"/>
    <property type="match status" value="1"/>
</dbReference>
<name>A0A6G3WT19_9ACTN</name>
<feature type="domain" description="Carrier" evidence="4">
    <location>
        <begin position="33"/>
        <end position="87"/>
    </location>
</feature>
<organism evidence="5">
    <name type="scientific">Streptomyces sp. SID7499</name>
    <dbReference type="NCBI Taxonomy" id="2706086"/>
    <lineage>
        <taxon>Bacteria</taxon>
        <taxon>Bacillati</taxon>
        <taxon>Actinomycetota</taxon>
        <taxon>Actinomycetes</taxon>
        <taxon>Kitasatosporales</taxon>
        <taxon>Streptomycetaceae</taxon>
        <taxon>Streptomyces</taxon>
    </lineage>
</organism>
<evidence type="ECO:0000256" key="1">
    <source>
        <dbReference type="ARBA" id="ARBA00022450"/>
    </source>
</evidence>
<comment type="caution">
    <text evidence="5">The sequence shown here is derived from an EMBL/GenBank/DDBJ whole genome shotgun (WGS) entry which is preliminary data.</text>
</comment>
<dbReference type="GO" id="GO:0043041">
    <property type="term" value="P:amino acid activation for nonribosomal peptide biosynthetic process"/>
    <property type="evidence" value="ECO:0007669"/>
    <property type="project" value="TreeGrafter"/>
</dbReference>
<dbReference type="PROSITE" id="PS00012">
    <property type="entry name" value="PHOSPHOPANTETHEINE"/>
    <property type="match status" value="1"/>
</dbReference>
<evidence type="ECO:0000259" key="4">
    <source>
        <dbReference type="PROSITE" id="PS50075"/>
    </source>
</evidence>
<feature type="non-terminal residue" evidence="5">
    <location>
        <position position="87"/>
    </location>
</feature>
<keyword evidence="2" id="KW-0597">Phosphoprotein</keyword>
<feature type="region of interest" description="Disordered" evidence="3">
    <location>
        <begin position="1"/>
        <end position="34"/>
    </location>
</feature>
<dbReference type="PANTHER" id="PTHR45527">
    <property type="entry name" value="NONRIBOSOMAL PEPTIDE SYNTHETASE"/>
    <property type="match status" value="1"/>
</dbReference>
<dbReference type="GO" id="GO:0005829">
    <property type="term" value="C:cytosol"/>
    <property type="evidence" value="ECO:0007669"/>
    <property type="project" value="TreeGrafter"/>
</dbReference>
<protein>
    <recommendedName>
        <fullName evidence="4">Carrier domain-containing protein</fullName>
    </recommendedName>
</protein>
<accession>A0A6G3WT19</accession>
<dbReference type="SUPFAM" id="SSF56801">
    <property type="entry name" value="Acetyl-CoA synthetase-like"/>
    <property type="match status" value="1"/>
</dbReference>
<dbReference type="InterPro" id="IPR036736">
    <property type="entry name" value="ACP-like_sf"/>
</dbReference>
<dbReference type="GO" id="GO:0031177">
    <property type="term" value="F:phosphopantetheine binding"/>
    <property type="evidence" value="ECO:0007669"/>
    <property type="project" value="TreeGrafter"/>
</dbReference>
<dbReference type="InterPro" id="IPR045851">
    <property type="entry name" value="AMP-bd_C_sf"/>
</dbReference>
<dbReference type="SUPFAM" id="SSF47336">
    <property type="entry name" value="ACP-like"/>
    <property type="match status" value="1"/>
</dbReference>
<proteinExistence type="predicted"/>
<evidence type="ECO:0000256" key="3">
    <source>
        <dbReference type="SAM" id="MobiDB-lite"/>
    </source>
</evidence>
<gene>
    <name evidence="5" type="ORF">G3M58_18525</name>
</gene>
<dbReference type="InterPro" id="IPR029058">
    <property type="entry name" value="AB_hydrolase_fold"/>
</dbReference>
<dbReference type="EMBL" id="JAAGMN010001855">
    <property type="protein sequence ID" value="NEE08440.1"/>
    <property type="molecule type" value="Genomic_DNA"/>
</dbReference>
<dbReference type="InterPro" id="IPR009081">
    <property type="entry name" value="PP-bd_ACP"/>
</dbReference>